<dbReference type="Pfam" id="PF15919">
    <property type="entry name" value="HicB_lk_antitox"/>
    <property type="match status" value="1"/>
</dbReference>
<accession>A0ABV4XIA7</accession>
<evidence type="ECO:0000259" key="1">
    <source>
        <dbReference type="Pfam" id="PF15919"/>
    </source>
</evidence>
<reference evidence="2 3" key="1">
    <citation type="submission" date="2024-09" db="EMBL/GenBank/DDBJ databases">
        <title>Floridaenema gen nov. (Aerosakkonemataceae, Aerosakkonematales ord. nov., Cyanobacteria) from benthic tropical and subtropical fresh waters, with the description of four new species.</title>
        <authorList>
            <person name="Moretto J.A."/>
            <person name="Berthold D.E."/>
            <person name="Lefler F.W."/>
            <person name="Huang I.-S."/>
            <person name="Laughinghouse H. IV."/>
        </authorList>
    </citation>
    <scope>NUCLEOTIDE SEQUENCE [LARGE SCALE GENOMIC DNA]</scope>
    <source>
        <strain evidence="2 3">BLCC-F50</strain>
    </source>
</reference>
<dbReference type="PANTHER" id="PTHR34504">
    <property type="entry name" value="ANTITOXIN HICB"/>
    <property type="match status" value="1"/>
</dbReference>
<evidence type="ECO:0000313" key="2">
    <source>
        <dbReference type="EMBL" id="MFB2891445.1"/>
    </source>
</evidence>
<dbReference type="SUPFAM" id="SSF143100">
    <property type="entry name" value="TTHA1013/TTHA0281-like"/>
    <property type="match status" value="1"/>
</dbReference>
<feature type="domain" description="HicB-like antitoxin of toxin-antitoxin system" evidence="1">
    <location>
        <begin position="20"/>
        <end position="74"/>
    </location>
</feature>
<dbReference type="Gene3D" id="3.30.160.250">
    <property type="match status" value="1"/>
</dbReference>
<dbReference type="EMBL" id="JBHFNR010000005">
    <property type="protein sequence ID" value="MFB2891445.1"/>
    <property type="molecule type" value="Genomic_DNA"/>
</dbReference>
<keyword evidence="3" id="KW-1185">Reference proteome</keyword>
<evidence type="ECO:0000313" key="3">
    <source>
        <dbReference type="Proteomes" id="UP001576784"/>
    </source>
</evidence>
<dbReference type="PANTHER" id="PTHR34504:SF2">
    <property type="entry name" value="UPF0150 PROTEIN SSL0259"/>
    <property type="match status" value="1"/>
</dbReference>
<dbReference type="Proteomes" id="UP001576784">
    <property type="component" value="Unassembled WGS sequence"/>
</dbReference>
<dbReference type="InterPro" id="IPR031807">
    <property type="entry name" value="HicB-like"/>
</dbReference>
<protein>
    <submittedName>
        <fullName evidence="2">Type II toxin-antitoxin system HicB family antitoxin</fullName>
    </submittedName>
</protein>
<gene>
    <name evidence="2" type="ORF">ACE1CI_00710</name>
</gene>
<dbReference type="InterPro" id="IPR035069">
    <property type="entry name" value="TTHA1013/TTHA0281-like"/>
</dbReference>
<dbReference type="RefSeq" id="WP_413261120.1">
    <property type="nucleotide sequence ID" value="NZ_JBHFNR010000005.1"/>
</dbReference>
<dbReference type="InterPro" id="IPR051404">
    <property type="entry name" value="TA_system_antitoxin"/>
</dbReference>
<proteinExistence type="predicted"/>
<organism evidence="2 3">
    <name type="scientific">Floridaenema flaviceps BLCC-F50</name>
    <dbReference type="NCBI Taxonomy" id="3153642"/>
    <lineage>
        <taxon>Bacteria</taxon>
        <taxon>Bacillati</taxon>
        <taxon>Cyanobacteriota</taxon>
        <taxon>Cyanophyceae</taxon>
        <taxon>Oscillatoriophycideae</taxon>
        <taxon>Aerosakkonematales</taxon>
        <taxon>Aerosakkonemataceae</taxon>
        <taxon>Floridanema</taxon>
        <taxon>Floridanema flaviceps</taxon>
    </lineage>
</organism>
<sequence>MTTNSQLEHQPLEYYLSLKYPMSIYPEDDGGYTVIIPDLPGCMSQGESLEEAIENINEARELWIETVYDSGKKPIPLPSKRIAL</sequence>
<name>A0ABV4XIA7_9CYAN</name>
<comment type="caution">
    <text evidence="2">The sequence shown here is derived from an EMBL/GenBank/DDBJ whole genome shotgun (WGS) entry which is preliminary data.</text>
</comment>